<protein>
    <recommendedName>
        <fullName evidence="6">Probable succinyl-diaminopimelate desuccinylase</fullName>
        <ecNumber evidence="5">3.5.1.18</ecNumber>
    </recommendedName>
</protein>
<evidence type="ECO:0000256" key="2">
    <source>
        <dbReference type="ARBA" id="ARBA00001947"/>
    </source>
</evidence>
<dbReference type="InterPro" id="IPR011650">
    <property type="entry name" value="Peptidase_M20_dimer"/>
</dbReference>
<evidence type="ECO:0000256" key="10">
    <source>
        <dbReference type="ARBA" id="ARBA00022833"/>
    </source>
</evidence>
<dbReference type="InterPro" id="IPR001261">
    <property type="entry name" value="ArgE/DapE_CS"/>
</dbReference>
<evidence type="ECO:0000313" key="14">
    <source>
        <dbReference type="EMBL" id="SDK81473.1"/>
    </source>
</evidence>
<comment type="cofactor">
    <cofactor evidence="1">
        <name>Co(2+)</name>
        <dbReference type="ChEBI" id="CHEBI:48828"/>
    </cofactor>
</comment>
<dbReference type="Gene3D" id="3.40.630.10">
    <property type="entry name" value="Zn peptidases"/>
    <property type="match status" value="2"/>
</dbReference>
<dbReference type="Pfam" id="PF01546">
    <property type="entry name" value="Peptidase_M20"/>
    <property type="match status" value="1"/>
</dbReference>
<evidence type="ECO:0000313" key="15">
    <source>
        <dbReference type="Proteomes" id="UP000198894"/>
    </source>
</evidence>
<keyword evidence="10" id="KW-0862">Zinc</keyword>
<comment type="catalytic activity">
    <reaction evidence="12">
        <text>N-succinyl-(2S,6S)-2,6-diaminopimelate + H2O = (2S,6S)-2,6-diaminopimelate + succinate</text>
        <dbReference type="Rhea" id="RHEA:22608"/>
        <dbReference type="ChEBI" id="CHEBI:15377"/>
        <dbReference type="ChEBI" id="CHEBI:30031"/>
        <dbReference type="ChEBI" id="CHEBI:57609"/>
        <dbReference type="ChEBI" id="CHEBI:58087"/>
        <dbReference type="EC" id="3.5.1.18"/>
    </reaction>
</comment>
<dbReference type="SUPFAM" id="SSF55031">
    <property type="entry name" value="Bacterial exopeptidase dimerisation domain"/>
    <property type="match status" value="1"/>
</dbReference>
<comment type="cofactor">
    <cofactor evidence="2">
        <name>Zn(2+)</name>
        <dbReference type="ChEBI" id="CHEBI:29105"/>
    </cofactor>
</comment>
<sequence length="381" mass="41221">MSSISTQTVELLKQLIKIESINPSASAKGSGEQKVAEFLEAFCRERNLPFEYQEVTDGRANFFTWVPGQEPDKRVLFISHMDTVPVDNWEADPFSPDERDDRIYGRGSCDDKGPLAAMLMALSTLGDRKPRYTIVLGASVDEEYRKKGARKIAQSGVSYEAAVVGEPTDLELVVAHKGSVRWQVEVEGVPAHSSKPHLGVNAITGMAKVILALDKINETLSQRVHPLVSPPTLTITLIEGGAELATVPPSCRVWIDRRLIPGERPADALQEVENILEGLRQGPDKIKVRSLLPALEDPAPPSAEATKIAAVAAKACAEVAGTGQHRGVPYGTDASQLSLGGIPCVILGPGSIDQAHTANEYVEIDQLAKAVDIYQKIMLTY</sequence>
<reference evidence="15" key="1">
    <citation type="submission" date="2016-10" db="EMBL/GenBank/DDBJ databases">
        <authorList>
            <person name="Varghese N."/>
            <person name="Submissions S."/>
        </authorList>
    </citation>
    <scope>NUCLEOTIDE SEQUENCE [LARGE SCALE GENOMIC DNA]</scope>
    <source>
        <strain evidence="15">CGMCC 1.11022</strain>
    </source>
</reference>
<dbReference type="Pfam" id="PF07687">
    <property type="entry name" value="M20_dimer"/>
    <property type="match status" value="1"/>
</dbReference>
<evidence type="ECO:0000256" key="12">
    <source>
        <dbReference type="ARBA" id="ARBA00051301"/>
    </source>
</evidence>
<evidence type="ECO:0000256" key="5">
    <source>
        <dbReference type="ARBA" id="ARBA00011921"/>
    </source>
</evidence>
<comment type="pathway">
    <text evidence="3">Amino-acid biosynthesis; L-lysine biosynthesis via DAP pathway; LL-2,6-diaminopimelate from (S)-tetrahydrodipicolinate (succinylase route): step 3/3.</text>
</comment>
<feature type="domain" description="Peptidase M20 dimerisation" evidence="13">
    <location>
        <begin position="174"/>
        <end position="277"/>
    </location>
</feature>
<keyword evidence="15" id="KW-1185">Reference proteome</keyword>
<dbReference type="UniPathway" id="UPA00034">
    <property type="reaction ID" value="UER00021"/>
</dbReference>
<dbReference type="GO" id="GO:0009089">
    <property type="term" value="P:lysine biosynthetic process via diaminopimelate"/>
    <property type="evidence" value="ECO:0007669"/>
    <property type="project" value="UniProtKB-UniPathway"/>
</dbReference>
<evidence type="ECO:0000256" key="7">
    <source>
        <dbReference type="ARBA" id="ARBA00022605"/>
    </source>
</evidence>
<dbReference type="PROSITE" id="PS00758">
    <property type="entry name" value="ARGE_DAPE_CPG2_1"/>
    <property type="match status" value="1"/>
</dbReference>
<dbReference type="InterPro" id="IPR002933">
    <property type="entry name" value="Peptidase_M20"/>
</dbReference>
<organism evidence="14 15">
    <name type="scientific">Mesorhizobium muleiense</name>
    <dbReference type="NCBI Taxonomy" id="1004279"/>
    <lineage>
        <taxon>Bacteria</taxon>
        <taxon>Pseudomonadati</taxon>
        <taxon>Pseudomonadota</taxon>
        <taxon>Alphaproteobacteria</taxon>
        <taxon>Hyphomicrobiales</taxon>
        <taxon>Phyllobacteriaceae</taxon>
        <taxon>Mesorhizobium</taxon>
    </lineage>
</organism>
<keyword evidence="11" id="KW-0170">Cobalt</keyword>
<keyword evidence="8" id="KW-0479">Metal-binding</keyword>
<gene>
    <name evidence="14" type="ORF">SAMN05428953_12130</name>
</gene>
<dbReference type="Gene3D" id="3.30.70.360">
    <property type="match status" value="1"/>
</dbReference>
<keyword evidence="9" id="KW-0378">Hydrolase</keyword>
<dbReference type="InterPro" id="IPR036264">
    <property type="entry name" value="Bact_exopeptidase_dim_dom"/>
</dbReference>
<evidence type="ECO:0000256" key="11">
    <source>
        <dbReference type="ARBA" id="ARBA00023285"/>
    </source>
</evidence>
<dbReference type="RefSeq" id="WP_091598585.1">
    <property type="nucleotide sequence ID" value="NZ_FNEE01000021.1"/>
</dbReference>
<dbReference type="EMBL" id="FNEE01000021">
    <property type="protein sequence ID" value="SDK81473.1"/>
    <property type="molecule type" value="Genomic_DNA"/>
</dbReference>
<evidence type="ECO:0000256" key="4">
    <source>
        <dbReference type="ARBA" id="ARBA00006247"/>
    </source>
</evidence>
<evidence type="ECO:0000256" key="6">
    <source>
        <dbReference type="ARBA" id="ARBA00016853"/>
    </source>
</evidence>
<dbReference type="AlphaFoldDB" id="A0A1G9EZK3"/>
<keyword evidence="7" id="KW-0028">Amino-acid biosynthesis</keyword>
<dbReference type="CDD" id="cd03894">
    <property type="entry name" value="M20_ArgE"/>
    <property type="match status" value="1"/>
</dbReference>
<dbReference type="InterPro" id="IPR010182">
    <property type="entry name" value="ArgE/DapE"/>
</dbReference>
<name>A0A1G9EZK3_9HYPH</name>
<dbReference type="GO" id="GO:0046872">
    <property type="term" value="F:metal ion binding"/>
    <property type="evidence" value="ECO:0007669"/>
    <property type="project" value="UniProtKB-KW"/>
</dbReference>
<comment type="similarity">
    <text evidence="4">Belongs to the peptidase M20A family.</text>
</comment>
<evidence type="ECO:0000256" key="8">
    <source>
        <dbReference type="ARBA" id="ARBA00022723"/>
    </source>
</evidence>
<dbReference type="SUPFAM" id="SSF53187">
    <property type="entry name" value="Zn-dependent exopeptidases"/>
    <property type="match status" value="1"/>
</dbReference>
<evidence type="ECO:0000256" key="9">
    <source>
        <dbReference type="ARBA" id="ARBA00022801"/>
    </source>
</evidence>
<evidence type="ECO:0000256" key="1">
    <source>
        <dbReference type="ARBA" id="ARBA00001941"/>
    </source>
</evidence>
<dbReference type="Proteomes" id="UP000198894">
    <property type="component" value="Unassembled WGS sequence"/>
</dbReference>
<evidence type="ECO:0000259" key="13">
    <source>
        <dbReference type="Pfam" id="PF07687"/>
    </source>
</evidence>
<evidence type="ECO:0000256" key="3">
    <source>
        <dbReference type="ARBA" id="ARBA00005130"/>
    </source>
</evidence>
<accession>A0A1G9EZK3</accession>
<dbReference type="PANTHER" id="PTHR43808:SF8">
    <property type="entry name" value="PEPTIDASE M20 DIMERISATION DOMAIN-CONTAINING PROTEIN"/>
    <property type="match status" value="1"/>
</dbReference>
<dbReference type="PANTHER" id="PTHR43808">
    <property type="entry name" value="ACETYLORNITHINE DEACETYLASE"/>
    <property type="match status" value="1"/>
</dbReference>
<dbReference type="GO" id="GO:0009014">
    <property type="term" value="F:succinyl-diaminopimelate desuccinylase activity"/>
    <property type="evidence" value="ECO:0007669"/>
    <property type="project" value="UniProtKB-EC"/>
</dbReference>
<dbReference type="NCBIfam" id="TIGR01910">
    <property type="entry name" value="DapE-ArgE"/>
    <property type="match status" value="1"/>
</dbReference>
<dbReference type="InterPro" id="IPR050072">
    <property type="entry name" value="Peptidase_M20A"/>
</dbReference>
<proteinExistence type="inferred from homology"/>
<dbReference type="EC" id="3.5.1.18" evidence="5"/>